<organism evidence="2 3">
    <name type="scientific">Vitrella brassicaformis (strain CCMP3155)</name>
    <dbReference type="NCBI Taxonomy" id="1169540"/>
    <lineage>
        <taxon>Eukaryota</taxon>
        <taxon>Sar</taxon>
        <taxon>Alveolata</taxon>
        <taxon>Colpodellida</taxon>
        <taxon>Vitrellaceae</taxon>
        <taxon>Vitrella</taxon>
    </lineage>
</organism>
<feature type="region of interest" description="Disordered" evidence="1">
    <location>
        <begin position="296"/>
        <end position="337"/>
    </location>
</feature>
<reference evidence="2 3" key="1">
    <citation type="submission" date="2014-11" db="EMBL/GenBank/DDBJ databases">
        <authorList>
            <person name="Zhu J."/>
            <person name="Qi W."/>
            <person name="Song R."/>
        </authorList>
    </citation>
    <scope>NUCLEOTIDE SEQUENCE [LARGE SCALE GENOMIC DNA]</scope>
</reference>
<keyword evidence="3" id="KW-1185">Reference proteome</keyword>
<feature type="compositionally biased region" description="Basic and acidic residues" evidence="1">
    <location>
        <begin position="318"/>
        <end position="333"/>
    </location>
</feature>
<feature type="compositionally biased region" description="Low complexity" evidence="1">
    <location>
        <begin position="533"/>
        <end position="546"/>
    </location>
</feature>
<feature type="compositionally biased region" description="Basic and acidic residues" evidence="1">
    <location>
        <begin position="575"/>
        <end position="587"/>
    </location>
</feature>
<dbReference type="SUPFAM" id="SSF48452">
    <property type="entry name" value="TPR-like"/>
    <property type="match status" value="1"/>
</dbReference>
<sequence>MRRLLPALVPLPRPLPPPFRPRAIHRTSTSSSAASNDDAQGGRGAAVAMMRKGDLNGAFAVFDSCDDFVGQGDCLLAADDYRGARDAFKKALDTCDATQKTRAYQRLCSLALCEEFEARRGRKPSQTRGRSAGPGDGDTDGNSTLHEALEHARRALDLQHDSPDVLFCAATAHSRLSQHQQAIVLLDRLIALPSLSAAGRLRHEALAMRMTCRYKTGDMWGAVEDSSAILQTLAMDGENMARQQQRDGERRFLLEVAICGIAAACRALEHTHPIQAPQEAEEMRAALESLIASQQPMTTPRDLPEESTPHLSPSDGPSRNRRDYVEATERADRSGSPMVEVAGAKDFRRSAPRLSSSALEVLLHPTDKIHPRTSEWILLEEKHQQSPAAVLTVPGWSRKDLQGGGVPLEMIGADLIQRLSSCVVSAVRLRDASLLATALGLRARVHALLEQWPQALSDSTRALMLDVRAAGRLPDDDEDSPDSVSRAPLLTLRAIAFYRMGRHQDAAADYLLCQGLQRLTDAAARRHAPPDTAPAAEADESSSTSPGWVNPRSVRRSWDRTADERQRLAVKQRTRREGRARREEKMT</sequence>
<feature type="compositionally biased region" description="Basic and acidic residues" evidence="1">
    <location>
        <begin position="556"/>
        <end position="567"/>
    </location>
</feature>
<accession>A0A0G4G717</accession>
<feature type="region of interest" description="Disordered" evidence="1">
    <location>
        <begin position="523"/>
        <end position="587"/>
    </location>
</feature>
<proteinExistence type="predicted"/>
<evidence type="ECO:0000256" key="1">
    <source>
        <dbReference type="SAM" id="MobiDB-lite"/>
    </source>
</evidence>
<dbReference type="Gene3D" id="1.25.40.10">
    <property type="entry name" value="Tetratricopeptide repeat domain"/>
    <property type="match status" value="2"/>
</dbReference>
<dbReference type="Proteomes" id="UP000041254">
    <property type="component" value="Unassembled WGS sequence"/>
</dbReference>
<dbReference type="InterPro" id="IPR019734">
    <property type="entry name" value="TPR_rpt"/>
</dbReference>
<dbReference type="SMART" id="SM00028">
    <property type="entry name" value="TPR"/>
    <property type="match status" value="4"/>
</dbReference>
<feature type="region of interest" description="Disordered" evidence="1">
    <location>
        <begin position="121"/>
        <end position="144"/>
    </location>
</feature>
<evidence type="ECO:0000313" key="3">
    <source>
        <dbReference type="Proteomes" id="UP000041254"/>
    </source>
</evidence>
<evidence type="ECO:0000313" key="2">
    <source>
        <dbReference type="EMBL" id="CEM24463.1"/>
    </source>
</evidence>
<dbReference type="EMBL" id="CDMY01000581">
    <property type="protein sequence ID" value="CEM24463.1"/>
    <property type="molecule type" value="Genomic_DNA"/>
</dbReference>
<dbReference type="VEuPathDB" id="CryptoDB:Vbra_3208"/>
<dbReference type="AlphaFoldDB" id="A0A0G4G717"/>
<gene>
    <name evidence="2" type="ORF">Vbra_3208</name>
</gene>
<name>A0A0G4G717_VITBC</name>
<feature type="region of interest" description="Disordered" evidence="1">
    <location>
        <begin position="1"/>
        <end position="45"/>
    </location>
</feature>
<dbReference type="InterPro" id="IPR011990">
    <property type="entry name" value="TPR-like_helical_dom_sf"/>
</dbReference>
<protein>
    <submittedName>
        <fullName evidence="2">Uncharacterized protein</fullName>
    </submittedName>
</protein>
<feature type="compositionally biased region" description="Pro residues" evidence="1">
    <location>
        <begin position="9"/>
        <end position="20"/>
    </location>
</feature>
<dbReference type="InParanoid" id="A0A0G4G717"/>